<accession>A0A2G8JF85</accession>
<dbReference type="GO" id="GO:0003676">
    <property type="term" value="F:nucleic acid binding"/>
    <property type="evidence" value="ECO:0007669"/>
    <property type="project" value="InterPro"/>
</dbReference>
<dbReference type="SMART" id="SM00474">
    <property type="entry name" value="35EXOc"/>
    <property type="match status" value="1"/>
</dbReference>
<organism evidence="2 3">
    <name type="scientific">Stichopus japonicus</name>
    <name type="common">Sea cucumber</name>
    <dbReference type="NCBI Taxonomy" id="307972"/>
    <lineage>
        <taxon>Eukaryota</taxon>
        <taxon>Metazoa</taxon>
        <taxon>Echinodermata</taxon>
        <taxon>Eleutherozoa</taxon>
        <taxon>Echinozoa</taxon>
        <taxon>Holothuroidea</taxon>
        <taxon>Aspidochirotacea</taxon>
        <taxon>Aspidochirotida</taxon>
        <taxon>Stichopodidae</taxon>
        <taxon>Apostichopus</taxon>
    </lineage>
</organism>
<dbReference type="Pfam" id="PF01612">
    <property type="entry name" value="DNA_pol_A_exo1"/>
    <property type="match status" value="1"/>
</dbReference>
<sequence>MECIDTDVSFLWMTMVNVLNGILNTTRLEESLKGVSDFTSFIGKNKPVIVTAVPLTTERSTELKWSTGTWEVIAIRPRFRRPDMYQLPGPYRSRSQWKIPTVSKLFRRPAGYRRVHQLRSVQHDFKRFITEQGRSVPRGKNLIGEPVLIETVDECRQQVRKLLEKARKGSDPEQLVVALDCEGDNLGKEGPLTLLQIATVEGEVFVFDVLATPQPEDMFIDGELKILLEEKKILKVVHDCRTDQCALYFQFGVTLTNVFDTSVAYTTIWEQCNIFAGPYRPKLSLLIELYGLTAKHKTDEFEALVHDKQLFAKRPLTKEMIQYAADDVRCLVPVIYGALNKLISPLWRPSLRRA</sequence>
<dbReference type="InterPro" id="IPR012337">
    <property type="entry name" value="RNaseH-like_sf"/>
</dbReference>
<gene>
    <name evidence="2" type="ORF">BSL78_28784</name>
</gene>
<reference evidence="2 3" key="1">
    <citation type="journal article" date="2017" name="PLoS Biol.">
        <title>The sea cucumber genome provides insights into morphological evolution and visceral regeneration.</title>
        <authorList>
            <person name="Zhang X."/>
            <person name="Sun L."/>
            <person name="Yuan J."/>
            <person name="Sun Y."/>
            <person name="Gao Y."/>
            <person name="Zhang L."/>
            <person name="Li S."/>
            <person name="Dai H."/>
            <person name="Hamel J.F."/>
            <person name="Liu C."/>
            <person name="Yu Y."/>
            <person name="Liu S."/>
            <person name="Lin W."/>
            <person name="Guo K."/>
            <person name="Jin S."/>
            <person name="Xu P."/>
            <person name="Storey K.B."/>
            <person name="Huan P."/>
            <person name="Zhang T."/>
            <person name="Zhou Y."/>
            <person name="Zhang J."/>
            <person name="Lin C."/>
            <person name="Li X."/>
            <person name="Xing L."/>
            <person name="Huo D."/>
            <person name="Sun M."/>
            <person name="Wang L."/>
            <person name="Mercier A."/>
            <person name="Li F."/>
            <person name="Yang H."/>
            <person name="Xiang J."/>
        </authorList>
    </citation>
    <scope>NUCLEOTIDE SEQUENCE [LARGE SCALE GENOMIC DNA]</scope>
    <source>
        <strain evidence="2">Shaxun</strain>
        <tissue evidence="2">Muscle</tissue>
    </source>
</reference>
<comment type="caution">
    <text evidence="2">The sequence shown here is derived from an EMBL/GenBank/DDBJ whole genome shotgun (WGS) entry which is preliminary data.</text>
</comment>
<dbReference type="EMBL" id="MRZV01002191">
    <property type="protein sequence ID" value="PIK34393.1"/>
    <property type="molecule type" value="Genomic_DNA"/>
</dbReference>
<evidence type="ECO:0000259" key="1">
    <source>
        <dbReference type="SMART" id="SM00474"/>
    </source>
</evidence>
<dbReference type="STRING" id="307972.A0A2G8JF85"/>
<dbReference type="AlphaFoldDB" id="A0A2G8JF85"/>
<protein>
    <recommendedName>
        <fullName evidence="1">3'-5' exonuclease domain-containing protein</fullName>
    </recommendedName>
</protein>
<dbReference type="GO" id="GO:0008408">
    <property type="term" value="F:3'-5' exonuclease activity"/>
    <property type="evidence" value="ECO:0007669"/>
    <property type="project" value="InterPro"/>
</dbReference>
<dbReference type="PANTHER" id="PTHR46814">
    <property type="entry name" value="EGALITARIAN, ISOFORM B"/>
    <property type="match status" value="1"/>
</dbReference>
<feature type="domain" description="3'-5' exonuclease" evidence="1">
    <location>
        <begin position="149"/>
        <end position="344"/>
    </location>
</feature>
<dbReference type="InterPro" id="IPR002562">
    <property type="entry name" value="3'-5'_exonuclease_dom"/>
</dbReference>
<dbReference type="SUPFAM" id="SSF53098">
    <property type="entry name" value="Ribonuclease H-like"/>
    <property type="match status" value="1"/>
</dbReference>
<dbReference type="PANTHER" id="PTHR46814:SF1">
    <property type="entry name" value="EGALITARIAN, ISOFORM B"/>
    <property type="match status" value="1"/>
</dbReference>
<keyword evidence="3" id="KW-1185">Reference proteome</keyword>
<evidence type="ECO:0000313" key="3">
    <source>
        <dbReference type="Proteomes" id="UP000230750"/>
    </source>
</evidence>
<proteinExistence type="predicted"/>
<dbReference type="Gene3D" id="3.30.420.10">
    <property type="entry name" value="Ribonuclease H-like superfamily/Ribonuclease H"/>
    <property type="match status" value="1"/>
</dbReference>
<dbReference type="OrthoDB" id="26838at2759"/>
<dbReference type="InterPro" id="IPR036397">
    <property type="entry name" value="RNaseH_sf"/>
</dbReference>
<dbReference type="Proteomes" id="UP000230750">
    <property type="component" value="Unassembled WGS sequence"/>
</dbReference>
<dbReference type="GO" id="GO:0006139">
    <property type="term" value="P:nucleobase-containing compound metabolic process"/>
    <property type="evidence" value="ECO:0007669"/>
    <property type="project" value="InterPro"/>
</dbReference>
<name>A0A2G8JF85_STIJA</name>
<evidence type="ECO:0000313" key="2">
    <source>
        <dbReference type="EMBL" id="PIK34393.1"/>
    </source>
</evidence>